<dbReference type="Proteomes" id="UP000198749">
    <property type="component" value="Unassembled WGS sequence"/>
</dbReference>
<dbReference type="STRING" id="355243.SAMN03080615_01754"/>
<keyword evidence="2" id="KW-1185">Reference proteome</keyword>
<dbReference type="OrthoDB" id="569000at2"/>
<dbReference type="AlphaFoldDB" id="A0A1H9GLJ8"/>
<evidence type="ECO:0000313" key="2">
    <source>
        <dbReference type="Proteomes" id="UP000198749"/>
    </source>
</evidence>
<proteinExistence type="predicted"/>
<dbReference type="RefSeq" id="WP_091356714.1">
    <property type="nucleotide sequence ID" value="NZ_AP025284.1"/>
</dbReference>
<evidence type="ECO:0000313" key="1">
    <source>
        <dbReference type="EMBL" id="SEQ50884.1"/>
    </source>
</evidence>
<gene>
    <name evidence="1" type="ORF">SAMN03080615_01754</name>
</gene>
<organism evidence="1 2">
    <name type="scientific">Amphritea atlantica</name>
    <dbReference type="NCBI Taxonomy" id="355243"/>
    <lineage>
        <taxon>Bacteria</taxon>
        <taxon>Pseudomonadati</taxon>
        <taxon>Pseudomonadota</taxon>
        <taxon>Gammaproteobacteria</taxon>
        <taxon>Oceanospirillales</taxon>
        <taxon>Oceanospirillaceae</taxon>
        <taxon>Amphritea</taxon>
    </lineage>
</organism>
<sequence length="365" mass="41394">MQIDFHHATTYVIARLSGFGHAKAEIIAHAAQYVDDATNDGLICFDNLAMYKRIASAHKMLDYKNIEKLANHQVWIPFHFLPGNEGKAAGLNPDADFRHKIVCKPNSFVARDMVRACIEDRSKPNALHRLGITMHVYADTWAHQGFAGINDRINLVKDVLDENNNPDPSLLGRVKEFFSDRFDDITSDFVGDMLPLGHGAALSYPDRPYLKWHYTNGEGSFVERDNPKDFLEAAEEMCKAMRRFQLGDADASVAGLNQSDSIKLDSMFRSIIEEDGDKRHKVWLKAIENGEFGFPPEKLEYIAKGKGSWKHKAISDTRSKQLKNVIFTYHPSFLDSDWKHFHDALMAHRFVVISEILPRYGISAA</sequence>
<protein>
    <submittedName>
        <fullName evidence="1">Uncharacterized protein</fullName>
    </submittedName>
</protein>
<name>A0A1H9GLJ8_9GAMM</name>
<reference evidence="2" key="1">
    <citation type="submission" date="2016-10" db="EMBL/GenBank/DDBJ databases">
        <authorList>
            <person name="Varghese N."/>
            <person name="Submissions S."/>
        </authorList>
    </citation>
    <scope>NUCLEOTIDE SEQUENCE [LARGE SCALE GENOMIC DNA]</scope>
    <source>
        <strain evidence="2">DSM 18887</strain>
    </source>
</reference>
<dbReference type="EMBL" id="FOGB01000004">
    <property type="protein sequence ID" value="SEQ50884.1"/>
    <property type="molecule type" value="Genomic_DNA"/>
</dbReference>
<dbReference type="InterPro" id="IPR046653">
    <property type="entry name" value="DUF6765"/>
</dbReference>
<dbReference type="Pfam" id="PF20551">
    <property type="entry name" value="DUF6765"/>
    <property type="match status" value="1"/>
</dbReference>
<accession>A0A1H9GLJ8</accession>